<dbReference type="EMBL" id="WHWC01000007">
    <property type="protein sequence ID" value="KAG8378957.1"/>
    <property type="molecule type" value="Genomic_DNA"/>
</dbReference>
<keyword evidence="2" id="KW-1185">Reference proteome</keyword>
<dbReference type="AlphaFoldDB" id="A0AAV6XEI8"/>
<evidence type="ECO:0000313" key="2">
    <source>
        <dbReference type="Proteomes" id="UP000826271"/>
    </source>
</evidence>
<organism evidence="1 2">
    <name type="scientific">Buddleja alternifolia</name>
    <dbReference type="NCBI Taxonomy" id="168488"/>
    <lineage>
        <taxon>Eukaryota</taxon>
        <taxon>Viridiplantae</taxon>
        <taxon>Streptophyta</taxon>
        <taxon>Embryophyta</taxon>
        <taxon>Tracheophyta</taxon>
        <taxon>Spermatophyta</taxon>
        <taxon>Magnoliopsida</taxon>
        <taxon>eudicotyledons</taxon>
        <taxon>Gunneridae</taxon>
        <taxon>Pentapetalae</taxon>
        <taxon>asterids</taxon>
        <taxon>lamiids</taxon>
        <taxon>Lamiales</taxon>
        <taxon>Scrophulariaceae</taxon>
        <taxon>Buddlejeae</taxon>
        <taxon>Buddleja</taxon>
    </lineage>
</organism>
<reference evidence="1" key="1">
    <citation type="submission" date="2019-10" db="EMBL/GenBank/DDBJ databases">
        <authorList>
            <person name="Zhang R."/>
            <person name="Pan Y."/>
            <person name="Wang J."/>
            <person name="Ma R."/>
            <person name="Yu S."/>
        </authorList>
    </citation>
    <scope>NUCLEOTIDE SEQUENCE</scope>
    <source>
        <strain evidence="1">LA-IB0</strain>
        <tissue evidence="1">Leaf</tissue>
    </source>
</reference>
<sequence length="119" mass="13509">MGCRNGNRWRGSAVSKRTGCEKVFIYFVRKGVDHVVEANVKENVSAHNVEKKKRFDDNCDFISSRKSRKVSTAKRGLVSASIARKQLATKLFEGVNRDIYNHDYPIINLLPEIPKTGKL</sequence>
<accession>A0AAV6XEI8</accession>
<protein>
    <submittedName>
        <fullName evidence="1">Uncharacterized protein</fullName>
    </submittedName>
</protein>
<name>A0AAV6XEI8_9LAMI</name>
<proteinExistence type="predicted"/>
<evidence type="ECO:0000313" key="1">
    <source>
        <dbReference type="EMBL" id="KAG8378957.1"/>
    </source>
</evidence>
<gene>
    <name evidence="1" type="ORF">BUALT_Bualt07G0038500</name>
</gene>
<comment type="caution">
    <text evidence="1">The sequence shown here is derived from an EMBL/GenBank/DDBJ whole genome shotgun (WGS) entry which is preliminary data.</text>
</comment>
<dbReference type="Proteomes" id="UP000826271">
    <property type="component" value="Unassembled WGS sequence"/>
</dbReference>